<organism evidence="6 7">
    <name type="scientific">PS1 clade bacterium</name>
    <dbReference type="NCBI Taxonomy" id="2175152"/>
    <lineage>
        <taxon>Bacteria</taxon>
        <taxon>Pseudomonadati</taxon>
        <taxon>Pseudomonadota</taxon>
        <taxon>Alphaproteobacteria</taxon>
        <taxon>PS1 clade</taxon>
    </lineage>
</organism>
<dbReference type="Gene3D" id="3.90.1720.10">
    <property type="entry name" value="endopeptidase domain like (from Nostoc punctiforme)"/>
    <property type="match status" value="1"/>
</dbReference>
<dbReference type="GO" id="GO:0008234">
    <property type="term" value="F:cysteine-type peptidase activity"/>
    <property type="evidence" value="ECO:0007669"/>
    <property type="project" value="UniProtKB-KW"/>
</dbReference>
<dbReference type="PANTHER" id="PTHR47053">
    <property type="entry name" value="MUREIN DD-ENDOPEPTIDASE MEPH-RELATED"/>
    <property type="match status" value="1"/>
</dbReference>
<dbReference type="Proteomes" id="UP000253570">
    <property type="component" value="Unassembled WGS sequence"/>
</dbReference>
<dbReference type="EMBL" id="QOQD01000001">
    <property type="protein sequence ID" value="RCL74697.1"/>
    <property type="molecule type" value="Genomic_DNA"/>
</dbReference>
<comment type="caution">
    <text evidence="6">The sequence shown here is derived from an EMBL/GenBank/DDBJ whole genome shotgun (WGS) entry which is preliminary data.</text>
</comment>
<evidence type="ECO:0000259" key="5">
    <source>
        <dbReference type="PROSITE" id="PS51935"/>
    </source>
</evidence>
<evidence type="ECO:0000256" key="3">
    <source>
        <dbReference type="ARBA" id="ARBA00022801"/>
    </source>
</evidence>
<feature type="domain" description="NlpC/P60" evidence="5">
    <location>
        <begin position="36"/>
        <end position="161"/>
    </location>
</feature>
<dbReference type="InterPro" id="IPR038765">
    <property type="entry name" value="Papain-like_cys_pep_sf"/>
</dbReference>
<evidence type="ECO:0000313" key="7">
    <source>
        <dbReference type="Proteomes" id="UP000253570"/>
    </source>
</evidence>
<dbReference type="InterPro" id="IPR000064">
    <property type="entry name" value="NLP_P60_dom"/>
</dbReference>
<keyword evidence="4" id="KW-0788">Thiol protease</keyword>
<dbReference type="InterPro" id="IPR051202">
    <property type="entry name" value="Peptidase_C40"/>
</dbReference>
<dbReference type="PROSITE" id="PS51935">
    <property type="entry name" value="NLPC_P60"/>
    <property type="match status" value="1"/>
</dbReference>
<sequence>MCMSGAMENGFLPLDGEEGGYIYANHVLQPKEYQEYIPIKSFVDIASSYIGTPYKWGGRTALGIDCSGLIQTSLHSVGLDCPRDTHEQILSVGDLISDDEIEEPQYGDLVFWDGHVGIYLDSKKLLHSNMTTMDTRIENFKNIKKKYAKNNNPIKAIRRVIPPEPKFIYM</sequence>
<dbReference type="GO" id="GO:0006508">
    <property type="term" value="P:proteolysis"/>
    <property type="evidence" value="ECO:0007669"/>
    <property type="project" value="UniProtKB-KW"/>
</dbReference>
<accession>A0A368DS91</accession>
<protein>
    <submittedName>
        <fullName evidence="6">NlpC/P60 family protein</fullName>
    </submittedName>
</protein>
<dbReference type="Pfam" id="PF00877">
    <property type="entry name" value="NLPC_P60"/>
    <property type="match status" value="1"/>
</dbReference>
<gene>
    <name evidence="6" type="ORF">DBW71_00700</name>
</gene>
<dbReference type="PANTHER" id="PTHR47053:SF1">
    <property type="entry name" value="MUREIN DD-ENDOPEPTIDASE MEPH-RELATED"/>
    <property type="match status" value="1"/>
</dbReference>
<comment type="similarity">
    <text evidence="1">Belongs to the peptidase C40 family.</text>
</comment>
<evidence type="ECO:0000256" key="1">
    <source>
        <dbReference type="ARBA" id="ARBA00007074"/>
    </source>
</evidence>
<dbReference type="AlphaFoldDB" id="A0A368DS91"/>
<evidence type="ECO:0000313" key="6">
    <source>
        <dbReference type="EMBL" id="RCL74697.1"/>
    </source>
</evidence>
<evidence type="ECO:0000256" key="2">
    <source>
        <dbReference type="ARBA" id="ARBA00022670"/>
    </source>
</evidence>
<keyword evidence="3" id="KW-0378">Hydrolase</keyword>
<dbReference type="SUPFAM" id="SSF54001">
    <property type="entry name" value="Cysteine proteinases"/>
    <property type="match status" value="1"/>
</dbReference>
<evidence type="ECO:0000256" key="4">
    <source>
        <dbReference type="ARBA" id="ARBA00022807"/>
    </source>
</evidence>
<name>A0A368DS91_9PROT</name>
<reference evidence="6 7" key="1">
    <citation type="journal article" date="2018" name="Microbiome">
        <title>Fine metagenomic profile of the Mediterranean stratified and mixed water columns revealed by assembly and recruitment.</title>
        <authorList>
            <person name="Haro-Moreno J.M."/>
            <person name="Lopez-Perez M."/>
            <person name="De La Torre J.R."/>
            <person name="Picazo A."/>
            <person name="Camacho A."/>
            <person name="Rodriguez-Valera F."/>
        </authorList>
    </citation>
    <scope>NUCLEOTIDE SEQUENCE [LARGE SCALE GENOMIC DNA]</scope>
    <source>
        <strain evidence="6">MED-G57</strain>
    </source>
</reference>
<proteinExistence type="inferred from homology"/>
<keyword evidence="2" id="KW-0645">Protease</keyword>